<sequence length="71" mass="6758">MNDTGALEVVAADGAVVGVVLAVVDSVVGAAWATGSVSDEPEVAVTAIASPTAVSAPPTPSQGNQRDGGVV</sequence>
<dbReference type="EMBL" id="JALN02000001">
    <property type="protein sequence ID" value="KDF02244.1"/>
    <property type="molecule type" value="Genomic_DNA"/>
</dbReference>
<evidence type="ECO:0000256" key="1">
    <source>
        <dbReference type="SAM" id="MobiDB-lite"/>
    </source>
</evidence>
<keyword evidence="3" id="KW-1185">Reference proteome</keyword>
<proteinExistence type="predicted"/>
<comment type="caution">
    <text evidence="2">The sequence shown here is derived from an EMBL/GenBank/DDBJ whole genome shotgun (WGS) entry which is preliminary data.</text>
</comment>
<reference evidence="2" key="1">
    <citation type="submission" date="2014-05" db="EMBL/GenBank/DDBJ databases">
        <title>Genome sequence of Mycobacterium aromaticivorans strain JS19b1T (= DSM 45407T).</title>
        <authorList>
            <person name="Kwak Y."/>
            <person name="Park G.-S."/>
            <person name="Li Q.X."/>
            <person name="Lee S.-E."/>
            <person name="Shin J.-H."/>
        </authorList>
    </citation>
    <scope>NUCLEOTIDE SEQUENCE [LARGE SCALE GENOMIC DNA]</scope>
    <source>
        <strain evidence="2">JS19b1</strain>
    </source>
</reference>
<gene>
    <name evidence="2" type="ORF">Y900_025745</name>
</gene>
<organism evidence="2 3">
    <name type="scientific">Mycolicibacterium aromaticivorans JS19b1 = JCM 16368</name>
    <dbReference type="NCBI Taxonomy" id="1440774"/>
    <lineage>
        <taxon>Bacteria</taxon>
        <taxon>Bacillati</taxon>
        <taxon>Actinomycetota</taxon>
        <taxon>Actinomycetes</taxon>
        <taxon>Mycobacteriales</taxon>
        <taxon>Mycobacteriaceae</taxon>
        <taxon>Mycolicibacterium</taxon>
    </lineage>
</organism>
<dbReference type="AlphaFoldDB" id="A0A064CU58"/>
<feature type="region of interest" description="Disordered" evidence="1">
    <location>
        <begin position="51"/>
        <end position="71"/>
    </location>
</feature>
<dbReference type="Proteomes" id="UP000022835">
    <property type="component" value="Unassembled WGS sequence"/>
</dbReference>
<name>A0A064CU58_9MYCO</name>
<protein>
    <submittedName>
        <fullName evidence="2">Uncharacterized protein</fullName>
    </submittedName>
</protein>
<evidence type="ECO:0000313" key="2">
    <source>
        <dbReference type="EMBL" id="KDF02244.1"/>
    </source>
</evidence>
<evidence type="ECO:0000313" key="3">
    <source>
        <dbReference type="Proteomes" id="UP000022835"/>
    </source>
</evidence>
<accession>A0A064CU58</accession>
<dbReference type="RefSeq" id="WP_051660253.1">
    <property type="nucleotide sequence ID" value="NZ_JALN02000001.1"/>
</dbReference>